<keyword evidence="11" id="KW-1185">Reference proteome</keyword>
<keyword evidence="7 9" id="KW-1133">Transmembrane helix</keyword>
<evidence type="ECO:0000256" key="7">
    <source>
        <dbReference type="ARBA" id="ARBA00022989"/>
    </source>
</evidence>
<dbReference type="KEGG" id="ahk:NCTC10172_01047"/>
<keyword evidence="6" id="KW-1278">Translocase</keyword>
<dbReference type="STRING" id="1408416.GCA_000702765_01224"/>
<feature type="transmembrane region" description="Helical" evidence="9">
    <location>
        <begin position="46"/>
        <end position="66"/>
    </location>
</feature>
<dbReference type="PANTHER" id="PTHR30578:SF1">
    <property type="entry name" value="NA(+)-TRANSLOCATING NADH-QUINONE REDUCTASE SUBUNIT B"/>
    <property type="match status" value="1"/>
</dbReference>
<feature type="transmembrane region" description="Helical" evidence="9">
    <location>
        <begin position="142"/>
        <end position="163"/>
    </location>
</feature>
<keyword evidence="5 9" id="KW-0812">Transmembrane</keyword>
<feature type="transmembrane region" description="Helical" evidence="9">
    <location>
        <begin position="247"/>
        <end position="267"/>
    </location>
</feature>
<dbReference type="EC" id="1.6.5.-" evidence="10"/>
<dbReference type="Pfam" id="PF03116">
    <property type="entry name" value="NQR2_RnfD_RnfE"/>
    <property type="match status" value="1"/>
</dbReference>
<dbReference type="EMBL" id="LR215050">
    <property type="protein sequence ID" value="VEU83000.1"/>
    <property type="molecule type" value="Genomic_DNA"/>
</dbReference>
<keyword evidence="8 9" id="KW-0472">Membrane</keyword>
<evidence type="ECO:0000256" key="8">
    <source>
        <dbReference type="ARBA" id="ARBA00023136"/>
    </source>
</evidence>
<evidence type="ECO:0000256" key="3">
    <source>
        <dbReference type="ARBA" id="ARBA00022630"/>
    </source>
</evidence>
<evidence type="ECO:0000256" key="5">
    <source>
        <dbReference type="ARBA" id="ARBA00022692"/>
    </source>
</evidence>
<keyword evidence="2" id="KW-0597">Phosphoprotein</keyword>
<organism evidence="10 11">
    <name type="scientific">Acholeplasma hippikon</name>
    <dbReference type="NCBI Taxonomy" id="264636"/>
    <lineage>
        <taxon>Bacteria</taxon>
        <taxon>Bacillati</taxon>
        <taxon>Mycoplasmatota</taxon>
        <taxon>Mollicutes</taxon>
        <taxon>Acholeplasmatales</taxon>
        <taxon>Acholeplasmataceae</taxon>
        <taxon>Acholeplasma</taxon>
    </lineage>
</organism>
<dbReference type="GO" id="GO:0055085">
    <property type="term" value="P:transmembrane transport"/>
    <property type="evidence" value="ECO:0007669"/>
    <property type="project" value="InterPro"/>
</dbReference>
<feature type="transmembrane region" description="Helical" evidence="9">
    <location>
        <begin position="23"/>
        <end position="40"/>
    </location>
</feature>
<evidence type="ECO:0000256" key="9">
    <source>
        <dbReference type="SAM" id="Phobius"/>
    </source>
</evidence>
<dbReference type="GO" id="GO:0005886">
    <property type="term" value="C:plasma membrane"/>
    <property type="evidence" value="ECO:0007669"/>
    <property type="project" value="TreeGrafter"/>
</dbReference>
<feature type="transmembrane region" description="Helical" evidence="9">
    <location>
        <begin position="304"/>
        <end position="322"/>
    </location>
</feature>
<evidence type="ECO:0000313" key="10">
    <source>
        <dbReference type="EMBL" id="VEU83000.1"/>
    </source>
</evidence>
<feature type="transmembrane region" description="Helical" evidence="9">
    <location>
        <begin position="112"/>
        <end position="130"/>
    </location>
</feature>
<feature type="transmembrane region" description="Helical" evidence="9">
    <location>
        <begin position="223"/>
        <end position="241"/>
    </location>
</feature>
<keyword evidence="4" id="KW-0288">FMN</keyword>
<feature type="transmembrane region" description="Helical" evidence="9">
    <location>
        <begin position="87"/>
        <end position="106"/>
    </location>
</feature>
<dbReference type="AlphaFoldDB" id="A0A449BKP3"/>
<evidence type="ECO:0000256" key="1">
    <source>
        <dbReference type="ARBA" id="ARBA00022448"/>
    </source>
</evidence>
<evidence type="ECO:0000313" key="11">
    <source>
        <dbReference type="Proteomes" id="UP000290909"/>
    </source>
</evidence>
<keyword evidence="3" id="KW-0285">Flavoprotein</keyword>
<sequence>MQKVNIVPRTSPYVRKETSTKRMMVDVLIALTPVTFFSVYKYGMDALTRILVSLLVFILVEAVYFLSVTKAEGDHFSERLSNKFKKYSINNLTAPAVSGLIYAMLLPDQLPFYAVIMGALFGSLVGKMIFGGLGFNIFNPAALGRVFIAISFTTLFQGSYGAVDAAAGATPLSTQFPNVFNSYSLIDMLTGNIPGAMGEINSILILMGMAYLIIRKSADFRPILSASLIFVVLTTIAGYFLQPNHLVEFVLYHLLSGGLLFGLAFMVTDPATSPVSRPGRWYFGLIIGTVIFAIRIFGNLPEGVAFALLFANMLTPVIDYPLWSTNKFKTRFFVTYGVSFALITLFGFLLLGGYIAWN</sequence>
<reference evidence="10 11" key="1">
    <citation type="submission" date="2019-01" db="EMBL/GenBank/DDBJ databases">
        <authorList>
            <consortium name="Pathogen Informatics"/>
        </authorList>
    </citation>
    <scope>NUCLEOTIDE SEQUENCE [LARGE SCALE GENOMIC DNA]</scope>
    <source>
        <strain evidence="10 11">NCTC10172</strain>
    </source>
</reference>
<gene>
    <name evidence="10" type="primary">nqrB_2</name>
    <name evidence="10" type="ORF">NCTC10172_01047</name>
</gene>
<evidence type="ECO:0000256" key="2">
    <source>
        <dbReference type="ARBA" id="ARBA00022553"/>
    </source>
</evidence>
<evidence type="ECO:0000256" key="4">
    <source>
        <dbReference type="ARBA" id="ARBA00022643"/>
    </source>
</evidence>
<proteinExistence type="predicted"/>
<feature type="transmembrane region" description="Helical" evidence="9">
    <location>
        <begin position="193"/>
        <end position="214"/>
    </location>
</feature>
<dbReference type="Proteomes" id="UP000290909">
    <property type="component" value="Chromosome"/>
</dbReference>
<dbReference type="GO" id="GO:0016491">
    <property type="term" value="F:oxidoreductase activity"/>
    <property type="evidence" value="ECO:0007669"/>
    <property type="project" value="UniProtKB-KW"/>
</dbReference>
<dbReference type="InterPro" id="IPR004338">
    <property type="entry name" value="NqrB/RnfD"/>
</dbReference>
<keyword evidence="10" id="KW-0560">Oxidoreductase</keyword>
<keyword evidence="1" id="KW-0813">Transport</keyword>
<name>A0A449BKP3_9MOLU</name>
<accession>A0A449BKP3</accession>
<evidence type="ECO:0000256" key="6">
    <source>
        <dbReference type="ARBA" id="ARBA00022967"/>
    </source>
</evidence>
<feature type="transmembrane region" description="Helical" evidence="9">
    <location>
        <begin position="334"/>
        <end position="357"/>
    </location>
</feature>
<protein>
    <submittedName>
        <fullName evidence="10">Na(+)-translocating NADH-quinone reductase subunit B</fullName>
        <ecNumber evidence="10">1.6.5.-</ecNumber>
    </submittedName>
</protein>
<dbReference type="PANTHER" id="PTHR30578">
    <property type="entry name" value="ELECTRON TRANSPORT COMPLEX PROTEIN RNFD"/>
    <property type="match status" value="1"/>
</dbReference>
<feature type="transmembrane region" description="Helical" evidence="9">
    <location>
        <begin position="279"/>
        <end position="298"/>
    </location>
</feature>